<evidence type="ECO:0000313" key="8">
    <source>
        <dbReference type="EMBL" id="EEN46623.1"/>
    </source>
</evidence>
<keyword evidence="3" id="KW-0812">Transmembrane</keyword>
<dbReference type="InterPro" id="IPR003598">
    <property type="entry name" value="Ig_sub2"/>
</dbReference>
<evidence type="ECO:0000256" key="2">
    <source>
        <dbReference type="ARBA" id="ARBA00023319"/>
    </source>
</evidence>
<dbReference type="InParanoid" id="C3ZLI6"/>
<sequence length="2710" mass="306092">MTGLARLLCIAVISTCVGVVWMQSRGIEWRNIPKDPSIFEHPQDPTVHDREKALSEGINYANLTCRAKGRPYVHYSWLKDGKEIDAKSDKYAIAGGYLVIYNPVYPDDQGTYQCIAYNPRGADVSMPAFFALAHVGTFDKTPRSPVTVTEGRGFKLECGAPDAFPALHYGWYKGHIANRIIPNERRYISLKNGDLYFKYAIVNDAGEYSPESNIKWRRLDRPAREGGVEIEFPSKARFNYLSHALIIPEISEADGGIFECTASNRKGSVSHEALIEVRSSPSPKVPFSKKPLVIGGSVTMSCEATGSEPLVYSWYFGRDKIVTDNIKYVVSTDKLTVKNMDLNDKGSYRCIITNEQGAGTAEIRLLSKPPNIVIPISQQNGMEGSTITMTVTFEGLPVPTMEWIKQGEVIVTRTPEGVVTKTSSRYSILCIIIPVRYNVTKKGHLVIRNLSPEDGGSYSFRIQNVLGSVDTAGRLYIAQKSRIVQGRGPKDVNMEQGSTTTIPCEGQIDTLLESVNSWFVDGRKIDFVKESFNYKRGPKGELIIKNANVMMHDGVYTCALDTSVDEQTATARVRIKGVSEAPVGVKFENVGSNTATLRFTQANTNGDSCKEYVVEAQTEFDDIFFTDRLWTQVWRGSPNSLRNGRGGSKLLNLNNLKPFTEYSFRVMCMNLYGMGEPSWPTERNRTLPGAPPRAPGKLGYGNGMAGDVLMSWEPLQESDWGDITVGYRVRYRRQGTGDKYRVVYIDNPEAAAYAHTQPPAPVNVPYECKIAAYNNYSVGPEATWIAYSSSGQYLIRNILSVPDYPRNLEIIRQTNNSVTMQWEKIPNFNGPIPFWGVRYWREQDRPRAARRTLRYIPEEEEEDETGFQYARLYDDGLTKLSGPAGKETYILRGLQPSTLYNFQVRNYPFLVKSNPPLSSSNDTVGNVFQVRANSHPYFGEYSNITRAITLRESNPWLIGLRGTWWMPMLFWYLIILLIVLLLIFCCCCCLWCKMRHRHDPALPQTIAGQIKQIEEPDLANERLLDILPNRPDFAFDHFCDGVRPEHPWLSDLLEEREEEMTDEHRSILQSHQEALAATVDPHPVINHMKENRYFNHMEAEHLKTIPSKEETNNTVIDMVKDRPDPAFYHYLMCLNQQDPGLAAKIGGPDYPVDIKRLELEMENRMMDTRMQPPLMVANGPYDDDKSDADSYNIDMPMLSSMMPNLVAVEPVEMKMDAVDAQNLSSGLDVFQPPAEAHPFESQSGSTIEVENEQPVIIEIVGDAESIRWLYEGVPLPNNDSYRQYTEGGDINSLFIAEVNTQNQGCYTCEEWRGRPNDPSIYEHPQDPTVYDKEKAKSEGINYANLTCKAKARPWVNYAWLKDGKEIQISDKYTIAGGYLVIYNPTYPDDEGLYQCIAYNPRGADVSTPAWFLMTPLYYGWYKGHVANRIIPNERRYISHKNGDLYFKYAVVNDAGNYRCFVQNQQETDFAGDLQNRSSPIITVIVNRDLNPPISDREPVIMLAPQDTTVIEGYLSAELECFDDAYPESNIQWKRLDRPAREGGVEIAFPSKARFNYHSHALIIPLMSAADGGIFQCTASNRKGSVSHEAQIEVRSVPSPKVPRASKALVFGGSVTMSCEATGSEPLVYSWYFKRDKIVTDNIKYVVSTDKLTVKNMDLGDRGGYRCIVSNQQGAGSAEVKLLAKGPNIIIPISQQNGMEGSTITMTVRFAGLPVPTMEWIKQGEVIATRTPEGVVETTSPRYDVTRQGYLIIKNLTPDDAGSYSFRIQNVLDSKDTAGILYVAKQSRIIRGPGPTDVNMEQGGTTIIPCEGQIDSLLESVNTWFVDGRKIDFVKESFNYKRGPKGELIIKNANVMMHDGVYTCALATTADEQTATGRVRIKGVSEAPVGVKFENVGSNTATLRFTQANTNGDSCKEYVVEAQTEFDDIFFTDRLWTQVWRGSPSALRSSRGGAKLLNLNNLKPYTEYSFRVMCLNTYGMGEPSWPTEKNRTLPGAPPRAPRKLGYGNGMAGDVLMSWEPLEESDWGDYTVGYRVRYRRQGTGDKYRVVYIDNPEAAAYAHTQPPAPVNVPYECKIAAYNNYSVGPEATWIAYSSSGLPDYPRNLEIIKQTNNSVTMQWDKIPNFNGPIPFWGVRYWREEDRPRAARRNQTIFKRAVSYWWDTWLRYIPEQEEEDETGFQYARLYDDGLTKLSGPAGKETYILRGLQPSTLYNFQVRANSHPYFGEYSNITRAITLRTGNPWLQGLRGTWWIPMLFWLLVTLLIVLLLTLCCCCCLWCNLRQRDKPKNELFLLSKRNWKARNYEVDVMTDYHKGLLKQFRDTIIRYVSPNPVTDHLVTSDTIAGQIEQIEDPDLANERLLDILPYRPDFAFDRFCDGFRPEHPWLSDLLEEAEEEMTDEHRSILQTHQEALAATVDPHPVISHMKENKYFNPMEEEDLMTLSSKEETNNTVIEMLKDRPDPAFYHYLMCLEKQDPDLAAKIGGPDCQVDIKKLQLDIENRALMDKAMRMEARMPPSLMVADGKYDDDDDKSGKHAGKDAESWHIDMPMLSSLDDFKMSKTVAVEPVGDKKMSNMVAVEPGELKMSNMDSVDTPTISSILDGVLPPPDTQAAHPFESQSGSTIEVENANPIIIEIVGDAKSVRWLREGIPLPNDEFYQQTTEGEDLHSLFIAKVTEQNQGCYTCEGTTEHGVVHCDIFIKVREPRTEMASLV</sequence>
<dbReference type="CDD" id="cd00063">
    <property type="entry name" value="FN3"/>
    <property type="match status" value="6"/>
</dbReference>
<evidence type="ECO:0000256" key="3">
    <source>
        <dbReference type="SAM" id="Phobius"/>
    </source>
</evidence>
<feature type="domain" description="CARD" evidence="5">
    <location>
        <begin position="1060"/>
        <end position="1149"/>
    </location>
</feature>
<dbReference type="STRING" id="7739.C3ZLI6"/>
<feature type="domain" description="Ig-like" evidence="6">
    <location>
        <begin position="1318"/>
        <end position="1406"/>
    </location>
</feature>
<feature type="domain" description="Fibronectin type-III" evidence="7">
    <location>
        <begin position="1886"/>
        <end position="1994"/>
    </location>
</feature>
<dbReference type="FunFam" id="2.60.40.10:FF:003863">
    <property type="match status" value="2"/>
</dbReference>
<dbReference type="SMART" id="SM00409">
    <property type="entry name" value="IG"/>
    <property type="match status" value="12"/>
</dbReference>
<feature type="domain" description="Ig-like" evidence="6">
    <location>
        <begin position="2592"/>
        <end position="2682"/>
    </location>
</feature>
<dbReference type="Pfam" id="PF00041">
    <property type="entry name" value="fn3"/>
    <property type="match status" value="4"/>
</dbReference>
<feature type="domain" description="Ig-like" evidence="6">
    <location>
        <begin position="127"/>
        <end position="276"/>
    </location>
</feature>
<dbReference type="EMBL" id="GG666641">
    <property type="protein sequence ID" value="EEN46623.1"/>
    <property type="molecule type" value="Genomic_DNA"/>
</dbReference>
<dbReference type="SMART" id="SM00060">
    <property type="entry name" value="FN3"/>
    <property type="match status" value="6"/>
</dbReference>
<dbReference type="Gene3D" id="1.10.533.10">
    <property type="entry name" value="Death Domain, Fas"/>
    <property type="match status" value="4"/>
</dbReference>
<feature type="transmembrane region" description="Helical" evidence="3">
    <location>
        <begin position="969"/>
        <end position="992"/>
    </location>
</feature>
<keyword evidence="4" id="KW-0732">Signal</keyword>
<evidence type="ECO:0000256" key="1">
    <source>
        <dbReference type="ARBA" id="ARBA00022737"/>
    </source>
</evidence>
<dbReference type="SUPFAM" id="SSF49265">
    <property type="entry name" value="Fibronectin type III"/>
    <property type="match status" value="4"/>
</dbReference>
<dbReference type="Gene3D" id="2.60.40.10">
    <property type="entry name" value="Immunoglobulins"/>
    <property type="match status" value="20"/>
</dbReference>
<dbReference type="InterPro" id="IPR011029">
    <property type="entry name" value="DEATH-like_dom_sf"/>
</dbReference>
<dbReference type="GO" id="GO:0042981">
    <property type="term" value="P:regulation of apoptotic process"/>
    <property type="evidence" value="ECO:0007669"/>
    <property type="project" value="InterPro"/>
</dbReference>
<dbReference type="PANTHER" id="PTHR10075:SF100">
    <property type="entry name" value="FASCICLIN-2"/>
    <property type="match status" value="1"/>
</dbReference>
<feature type="domain" description="Ig-like" evidence="6">
    <location>
        <begin position="1498"/>
        <end position="1592"/>
    </location>
</feature>
<feature type="domain" description="Ig-like" evidence="6">
    <location>
        <begin position="283"/>
        <end position="367"/>
    </location>
</feature>
<gene>
    <name evidence="8" type="ORF">BRAFLDRAFT_83746</name>
</gene>
<dbReference type="PROSITE" id="PS50853">
    <property type="entry name" value="FN3"/>
    <property type="match status" value="5"/>
</dbReference>
<dbReference type="PANTHER" id="PTHR10075">
    <property type="entry name" value="BASIGIN RELATED"/>
    <property type="match status" value="1"/>
</dbReference>
<feature type="domain" description="Ig-like" evidence="6">
    <location>
        <begin position="1232"/>
        <end position="1308"/>
    </location>
</feature>
<dbReference type="InterPro" id="IPR036179">
    <property type="entry name" value="Ig-like_dom_sf"/>
</dbReference>
<feature type="domain" description="CARD" evidence="5">
    <location>
        <begin position="2395"/>
        <end position="2484"/>
    </location>
</feature>
<feature type="domain" description="Ig-like" evidence="6">
    <location>
        <begin position="1686"/>
        <end position="1777"/>
    </location>
</feature>
<feature type="domain" description="Fibronectin type-III" evidence="7">
    <location>
        <begin position="691"/>
        <end position="792"/>
    </location>
</feature>
<dbReference type="CDD" id="cd00096">
    <property type="entry name" value="Ig"/>
    <property type="match status" value="5"/>
</dbReference>
<dbReference type="Pfam" id="PF13927">
    <property type="entry name" value="Ig_3"/>
    <property type="match status" value="4"/>
</dbReference>
<feature type="domain" description="Fibronectin type-III" evidence="7">
    <location>
        <begin position="1996"/>
        <end position="2099"/>
    </location>
</feature>
<dbReference type="SMART" id="SM00408">
    <property type="entry name" value="IGc2"/>
    <property type="match status" value="11"/>
</dbReference>
<feature type="transmembrane region" description="Helical" evidence="3">
    <location>
        <begin position="2249"/>
        <end position="2269"/>
    </location>
</feature>
<keyword evidence="3" id="KW-1133">Transmembrane helix</keyword>
<dbReference type="FunFam" id="2.60.40.10:FF:003907">
    <property type="match status" value="1"/>
</dbReference>
<dbReference type="FunFam" id="2.60.40.10:FF:003793">
    <property type="match status" value="2"/>
</dbReference>
<evidence type="ECO:0000259" key="6">
    <source>
        <dbReference type="PROSITE" id="PS50835"/>
    </source>
</evidence>
<feature type="domain" description="Ig-like" evidence="6">
    <location>
        <begin position="36"/>
        <end position="125"/>
    </location>
</feature>
<feature type="chain" id="PRO_5002936991" evidence="4">
    <location>
        <begin position="23"/>
        <end position="2710"/>
    </location>
</feature>
<feature type="domain" description="Ig-like" evidence="6">
    <location>
        <begin position="1792"/>
        <end position="1875"/>
    </location>
</feature>
<protein>
    <submittedName>
        <fullName evidence="8">Uncharacterized protein</fullName>
    </submittedName>
</protein>
<keyword evidence="3" id="KW-0472">Membrane</keyword>
<dbReference type="SUPFAM" id="SSF48726">
    <property type="entry name" value="Immunoglobulin"/>
    <property type="match status" value="13"/>
</dbReference>
<dbReference type="SUPFAM" id="SSF47986">
    <property type="entry name" value="DEATH domain"/>
    <property type="match status" value="3"/>
</dbReference>
<feature type="domain" description="Fibronectin type-III" evidence="7">
    <location>
        <begin position="2141"/>
        <end position="2237"/>
    </location>
</feature>
<dbReference type="PROSITE" id="PS50209">
    <property type="entry name" value="CARD"/>
    <property type="match status" value="2"/>
</dbReference>
<proteinExistence type="predicted"/>
<dbReference type="InterPro" id="IPR007110">
    <property type="entry name" value="Ig-like_dom"/>
</dbReference>
<accession>C3ZLI6</accession>
<feature type="domain" description="Fibronectin type-III" evidence="7">
    <location>
        <begin position="581"/>
        <end position="689"/>
    </location>
</feature>
<feature type="domain" description="Ig-like" evidence="6">
    <location>
        <begin position="481"/>
        <end position="574"/>
    </location>
</feature>
<keyword evidence="1" id="KW-0677">Repeat</keyword>
<dbReference type="CDD" id="cd01671">
    <property type="entry name" value="CARD"/>
    <property type="match status" value="4"/>
</dbReference>
<evidence type="ECO:0000259" key="7">
    <source>
        <dbReference type="PROSITE" id="PS50853"/>
    </source>
</evidence>
<feature type="domain" description="Ig-like" evidence="6">
    <location>
        <begin position="370"/>
        <end position="478"/>
    </location>
</feature>
<dbReference type="PROSITE" id="PS50835">
    <property type="entry name" value="IG_LIKE"/>
    <property type="match status" value="12"/>
</dbReference>
<dbReference type="FunFam" id="2.60.40.10:FF:002830">
    <property type="entry name" value="Uncharacterized protein"/>
    <property type="match status" value="1"/>
</dbReference>
<dbReference type="InterPro" id="IPR003599">
    <property type="entry name" value="Ig_sub"/>
</dbReference>
<dbReference type="InterPro" id="IPR013098">
    <property type="entry name" value="Ig_I-set"/>
</dbReference>
<dbReference type="eggNOG" id="KOG3513">
    <property type="taxonomic scope" value="Eukaryota"/>
</dbReference>
<dbReference type="InterPro" id="IPR003961">
    <property type="entry name" value="FN3_dom"/>
</dbReference>
<dbReference type="InterPro" id="IPR036116">
    <property type="entry name" value="FN3_sf"/>
</dbReference>
<name>C3ZLI6_BRAFL</name>
<evidence type="ECO:0000256" key="4">
    <source>
        <dbReference type="SAM" id="SignalP"/>
    </source>
</evidence>
<feature type="signal peptide" evidence="4">
    <location>
        <begin position="1"/>
        <end position="22"/>
    </location>
</feature>
<evidence type="ECO:0000259" key="5">
    <source>
        <dbReference type="PROSITE" id="PS50209"/>
    </source>
</evidence>
<feature type="domain" description="Ig-like" evidence="6">
    <location>
        <begin position="1599"/>
        <end position="1682"/>
    </location>
</feature>
<dbReference type="InterPro" id="IPR013783">
    <property type="entry name" value="Ig-like_fold"/>
</dbReference>
<reference evidence="8" key="1">
    <citation type="journal article" date="2008" name="Nature">
        <title>The amphioxus genome and the evolution of the chordate karyotype.</title>
        <authorList>
            <consortium name="US DOE Joint Genome Institute (JGI-PGF)"/>
            <person name="Putnam N.H."/>
            <person name="Butts T."/>
            <person name="Ferrier D.E.K."/>
            <person name="Furlong R.F."/>
            <person name="Hellsten U."/>
            <person name="Kawashima T."/>
            <person name="Robinson-Rechavi M."/>
            <person name="Shoguchi E."/>
            <person name="Terry A."/>
            <person name="Yu J.-K."/>
            <person name="Benito-Gutierrez E.L."/>
            <person name="Dubchak I."/>
            <person name="Garcia-Fernandez J."/>
            <person name="Gibson-Brown J.J."/>
            <person name="Grigoriev I.V."/>
            <person name="Horton A.C."/>
            <person name="de Jong P.J."/>
            <person name="Jurka J."/>
            <person name="Kapitonov V.V."/>
            <person name="Kohara Y."/>
            <person name="Kuroki Y."/>
            <person name="Lindquist E."/>
            <person name="Lucas S."/>
            <person name="Osoegawa K."/>
            <person name="Pennacchio L.A."/>
            <person name="Salamov A.A."/>
            <person name="Satou Y."/>
            <person name="Sauka-Spengler T."/>
            <person name="Schmutz J."/>
            <person name="Shin-I T."/>
            <person name="Toyoda A."/>
            <person name="Bronner-Fraser M."/>
            <person name="Fujiyama A."/>
            <person name="Holland L.Z."/>
            <person name="Holland P.W.H."/>
            <person name="Satoh N."/>
            <person name="Rokhsar D.S."/>
        </authorList>
    </citation>
    <scope>NUCLEOTIDE SEQUENCE [LARGE SCALE GENOMIC DNA]</scope>
    <source>
        <strain evidence="8">S238N-H82</strain>
        <tissue evidence="8">Testes</tissue>
    </source>
</reference>
<dbReference type="InterPro" id="IPR001315">
    <property type="entry name" value="CARD"/>
</dbReference>
<keyword evidence="2" id="KW-0393">Immunoglobulin domain</keyword>
<organism>
    <name type="scientific">Branchiostoma floridae</name>
    <name type="common">Florida lancelet</name>
    <name type="synonym">Amphioxus</name>
    <dbReference type="NCBI Taxonomy" id="7739"/>
    <lineage>
        <taxon>Eukaryota</taxon>
        <taxon>Metazoa</taxon>
        <taxon>Chordata</taxon>
        <taxon>Cephalochordata</taxon>
        <taxon>Leptocardii</taxon>
        <taxon>Amphioxiformes</taxon>
        <taxon>Branchiostomatidae</taxon>
        <taxon>Branchiostoma</taxon>
    </lineage>
</organism>
<dbReference type="FunFam" id="2.60.40.10:FF:003792">
    <property type="match status" value="1"/>
</dbReference>
<dbReference type="Pfam" id="PF07679">
    <property type="entry name" value="I-set"/>
    <property type="match status" value="4"/>
</dbReference>